<evidence type="ECO:0000313" key="5">
    <source>
        <dbReference type="Proteomes" id="UP000323909"/>
    </source>
</evidence>
<dbReference type="AlphaFoldDB" id="A0A5M8F355"/>
<evidence type="ECO:0000259" key="2">
    <source>
        <dbReference type="Pfam" id="PF07510"/>
    </source>
</evidence>
<proteinExistence type="predicted"/>
<dbReference type="Pfam" id="PF18899">
    <property type="entry name" value="DUF5655"/>
    <property type="match status" value="1"/>
</dbReference>
<dbReference type="InterPro" id="IPR004919">
    <property type="entry name" value="GmrSD_N"/>
</dbReference>
<dbReference type="Pfam" id="PF03235">
    <property type="entry name" value="GmrSD_N"/>
    <property type="match status" value="1"/>
</dbReference>
<dbReference type="EMBL" id="VWXT01000245">
    <property type="protein sequence ID" value="KAA6178146.1"/>
    <property type="molecule type" value="Genomic_DNA"/>
</dbReference>
<evidence type="ECO:0000259" key="3">
    <source>
        <dbReference type="Pfam" id="PF18899"/>
    </source>
</evidence>
<name>A0A5M8F355_PSEVE</name>
<feature type="domain" description="GmrSD restriction endonucleases N-terminal" evidence="1">
    <location>
        <begin position="10"/>
        <end position="231"/>
    </location>
</feature>
<dbReference type="InterPro" id="IPR011089">
    <property type="entry name" value="GmrSD_C"/>
</dbReference>
<protein>
    <submittedName>
        <fullName evidence="4">DUF262 domain-containing protein</fullName>
    </submittedName>
</protein>
<dbReference type="InterPro" id="IPR043714">
    <property type="entry name" value="DUF5655"/>
</dbReference>
<evidence type="ECO:0000259" key="1">
    <source>
        <dbReference type="Pfam" id="PF03235"/>
    </source>
</evidence>
<feature type="domain" description="DUF5655" evidence="3">
    <location>
        <begin position="599"/>
        <end position="704"/>
    </location>
</feature>
<dbReference type="RefSeq" id="WP_034100772.1">
    <property type="nucleotide sequence ID" value="NZ_VWXT01000245.1"/>
</dbReference>
<feature type="domain" description="GmrSD restriction endonucleases C-terminal" evidence="2">
    <location>
        <begin position="421"/>
        <end position="562"/>
    </location>
</feature>
<dbReference type="Proteomes" id="UP000323909">
    <property type="component" value="Unassembled WGS sequence"/>
</dbReference>
<comment type="caution">
    <text evidence="4">The sequence shown here is derived from an EMBL/GenBank/DDBJ whole genome shotgun (WGS) entry which is preliminary data.</text>
</comment>
<accession>A0A5M8F355</accession>
<reference evidence="4 5" key="1">
    <citation type="submission" date="2019-09" db="EMBL/GenBank/DDBJ databases">
        <title>Genomic sequencing of 4 copper resistant soil isolates.</title>
        <authorList>
            <person name="Havryliuk O."/>
        </authorList>
    </citation>
    <scope>NUCLEOTIDE SEQUENCE [LARGE SCALE GENOMIC DNA]</scope>
    <source>
        <strain evidence="4 5">UKR4</strain>
    </source>
</reference>
<evidence type="ECO:0000313" key="4">
    <source>
        <dbReference type="EMBL" id="KAA6178146.1"/>
    </source>
</evidence>
<sequence>MKATEANLLKFLRKSPQFVIPIYQRNYSWTEEQCRQLWSDIHRAGREKSVNAHFIGSIVYIERALSSVTSPEALLVIDGQQRLTTCTLLIAALSSHIESLPDDQLAALDELLETFSARKLRNYYLLNPDEDGDRHFKLILSETDKESLLAILKQAPMPAERSTRIQENFQLFQSLLRQNSSELVAICEGLAKLVIVDVSLDRGQDNPQLIFESMNSTGLELSQADLIRNYILMGLEPALQTELYKSYWRPMEKAFGQAAYTQHFDAFMRHYLTTKMGDIPNVREVYVAFKNYARNLKDDVSSLVADIHAYATYYCAIALGAESHSQLKQALHDLRELKVDVSYPFLLDAYHDYKTNTLSADELCQVIRLVEGYVFRRAVCAIPTNSLNKTFAGLSRTLKKDRYLESVQASFMLLPSYRRFPSDEEFQRELKQRDLYNFRSRSYWLRRLENHGRKERVAVEDYTIEHILPQNPELSPTWKAELGEDWKVVQERWLHTLGNLTLTGYNSEYRDHPFAFKRDQVTDRDGHPIGFAYSPLRLNQGLGNVGKWDEAAIRYRAERLAKDAERVWDAPRLAADILDAYRLSSQPTSSQYSIDDHSHLSSGPVRDLFESLRAAVLELDPCVKEDVLKLYIAYKAETNFVDMVPQAKRLRLSLNMPFHEIDDPKGLCRDVTNLGRWGNGDVEVVFTSHDELPYVMGLIRQSFDRQMGDI</sequence>
<dbReference type="Pfam" id="PF07510">
    <property type="entry name" value="GmrSD_C"/>
    <property type="match status" value="1"/>
</dbReference>
<gene>
    <name evidence="4" type="ORF">F3K53_15610</name>
</gene>
<dbReference type="PANTHER" id="PTHR35149">
    <property type="entry name" value="SLL5132 PROTEIN"/>
    <property type="match status" value="1"/>
</dbReference>
<organism evidence="4 5">
    <name type="scientific">Pseudomonas veronii</name>
    <dbReference type="NCBI Taxonomy" id="76761"/>
    <lineage>
        <taxon>Bacteria</taxon>
        <taxon>Pseudomonadati</taxon>
        <taxon>Pseudomonadota</taxon>
        <taxon>Gammaproteobacteria</taxon>
        <taxon>Pseudomonadales</taxon>
        <taxon>Pseudomonadaceae</taxon>
        <taxon>Pseudomonas</taxon>
    </lineage>
</organism>
<dbReference type="PANTHER" id="PTHR35149:SF2">
    <property type="entry name" value="DUF262 DOMAIN-CONTAINING PROTEIN"/>
    <property type="match status" value="1"/>
</dbReference>